<evidence type="ECO:0000313" key="1">
    <source>
        <dbReference type="EMBL" id="KAK5802792.1"/>
    </source>
</evidence>
<dbReference type="EMBL" id="JARKNE010000009">
    <property type="protein sequence ID" value="KAK5802792.1"/>
    <property type="molecule type" value="Genomic_DNA"/>
</dbReference>
<sequence length="111" mass="12593">MFEAFLVDGDAISPQDENISYIMPRWDHYLQSLSYRNRETNTFNLPSYAKVDIAVDARELSGGEWLLQSTKGDAPFRVTTVSVIELSINNYNCYRAEPSLTSTVLEHPLST</sequence>
<dbReference type="Proteomes" id="UP001358586">
    <property type="component" value="Chromosome 9"/>
</dbReference>
<gene>
    <name evidence="1" type="ORF">PVK06_030415</name>
</gene>
<evidence type="ECO:0000313" key="2">
    <source>
        <dbReference type="Proteomes" id="UP001358586"/>
    </source>
</evidence>
<name>A0ABR0NP58_GOSAR</name>
<comment type="caution">
    <text evidence="1">The sequence shown here is derived from an EMBL/GenBank/DDBJ whole genome shotgun (WGS) entry which is preliminary data.</text>
</comment>
<proteinExistence type="predicted"/>
<keyword evidence="2" id="KW-1185">Reference proteome</keyword>
<protein>
    <submittedName>
        <fullName evidence="1">Uncharacterized protein</fullName>
    </submittedName>
</protein>
<organism evidence="1 2">
    <name type="scientific">Gossypium arboreum</name>
    <name type="common">Tree cotton</name>
    <name type="synonym">Gossypium nanking</name>
    <dbReference type="NCBI Taxonomy" id="29729"/>
    <lineage>
        <taxon>Eukaryota</taxon>
        <taxon>Viridiplantae</taxon>
        <taxon>Streptophyta</taxon>
        <taxon>Embryophyta</taxon>
        <taxon>Tracheophyta</taxon>
        <taxon>Spermatophyta</taxon>
        <taxon>Magnoliopsida</taxon>
        <taxon>eudicotyledons</taxon>
        <taxon>Gunneridae</taxon>
        <taxon>Pentapetalae</taxon>
        <taxon>rosids</taxon>
        <taxon>malvids</taxon>
        <taxon>Malvales</taxon>
        <taxon>Malvaceae</taxon>
        <taxon>Malvoideae</taxon>
        <taxon>Gossypium</taxon>
    </lineage>
</organism>
<accession>A0ABR0NP58</accession>
<reference evidence="1 2" key="1">
    <citation type="submission" date="2023-03" db="EMBL/GenBank/DDBJ databases">
        <title>WGS of Gossypium arboreum.</title>
        <authorList>
            <person name="Yu D."/>
        </authorList>
    </citation>
    <scope>NUCLEOTIDE SEQUENCE [LARGE SCALE GENOMIC DNA]</scope>
    <source>
        <tissue evidence="1">Leaf</tissue>
    </source>
</reference>